<name>X0VDZ6_9ZZZZ</name>
<feature type="coiled-coil region" evidence="1">
    <location>
        <begin position="148"/>
        <end position="219"/>
    </location>
</feature>
<evidence type="ECO:0000313" key="2">
    <source>
        <dbReference type="EMBL" id="GAG10698.1"/>
    </source>
</evidence>
<proteinExistence type="predicted"/>
<protein>
    <submittedName>
        <fullName evidence="2">Uncharacterized protein</fullName>
    </submittedName>
</protein>
<keyword evidence="1" id="KW-0175">Coiled coil</keyword>
<organism evidence="2">
    <name type="scientific">marine sediment metagenome</name>
    <dbReference type="NCBI Taxonomy" id="412755"/>
    <lineage>
        <taxon>unclassified sequences</taxon>
        <taxon>metagenomes</taxon>
        <taxon>ecological metagenomes</taxon>
    </lineage>
</organism>
<dbReference type="AlphaFoldDB" id="X0VDZ6"/>
<accession>X0VDZ6</accession>
<gene>
    <name evidence="2" type="ORF">S01H1_35306</name>
</gene>
<evidence type="ECO:0000256" key="1">
    <source>
        <dbReference type="SAM" id="Coils"/>
    </source>
</evidence>
<reference evidence="2" key="1">
    <citation type="journal article" date="2014" name="Front. Microbiol.">
        <title>High frequency of phylogenetically diverse reductive dehalogenase-homologous genes in deep subseafloor sedimentary metagenomes.</title>
        <authorList>
            <person name="Kawai M."/>
            <person name="Futagami T."/>
            <person name="Toyoda A."/>
            <person name="Takaki Y."/>
            <person name="Nishi S."/>
            <person name="Hori S."/>
            <person name="Arai W."/>
            <person name="Tsubouchi T."/>
            <person name="Morono Y."/>
            <person name="Uchiyama I."/>
            <person name="Ito T."/>
            <person name="Fujiyama A."/>
            <person name="Inagaki F."/>
            <person name="Takami H."/>
        </authorList>
    </citation>
    <scope>NUCLEOTIDE SEQUENCE</scope>
    <source>
        <strain evidence="2">Expedition CK06-06</strain>
    </source>
</reference>
<feature type="non-terminal residue" evidence="2">
    <location>
        <position position="1"/>
    </location>
</feature>
<dbReference type="EMBL" id="BARS01022056">
    <property type="protein sequence ID" value="GAG10698.1"/>
    <property type="molecule type" value="Genomic_DNA"/>
</dbReference>
<feature type="non-terminal residue" evidence="2">
    <location>
        <position position="271"/>
    </location>
</feature>
<sequence>STSVIALFDLQDRLADLKSEARKLGDKKAVKGEIVRIDSLISGLRAKAGFSETENAKYQELDKNKTVLEKERGRGLLLKDGIHSLKVFLLQQLPRDFALAYDVEVDAQKTKFEDDEEALKVFEDLRKKVKQALVDHINQIVSEHFTILGDLKRNLETLETQIKDAIGELDPYLRKIENQNLLKSLKSDLDQERTLLAAIEETENSIKVLEEKIKSSRKGLLGSYGEIFKRYVDIKAELSKPEYKSISEDLELQVRLSFDSNRFAEQFETLL</sequence>
<comment type="caution">
    <text evidence="2">The sequence shown here is derived from an EMBL/GenBank/DDBJ whole genome shotgun (WGS) entry which is preliminary data.</text>
</comment>